<evidence type="ECO:0000313" key="3">
    <source>
        <dbReference type="EMBL" id="GET01151.1"/>
    </source>
</evidence>
<gene>
    <name evidence="3" type="ORF">RCL2_002757400</name>
    <name evidence="2" type="ORF">RclHR1_01550022</name>
</gene>
<sequence>MSQTTSYNVSKEFIDNLKGHFGLCLLENIERERKDLQKRWSRASSWDIQKNVPLQACGQLGYPGQVAQELSKYWDVCPVLLEYIQTLAKFTLERVLLSSRQMSEEVSQLGQDVNQDAPIIVSDANAQMDIEISPSETNQSTSNMMPITNNTILDDISFQSVVSKSQKKKLRRKAKAECEATKAANGSHSSLDPSAKTFTPPTQLDQGDETLIPPPEKKAKPQGKPNTRKVVKNEASTVITGYQPAHNSQAFVQDIIVYDVPAKWDNYTTINALAVWGKVISMTVKRQKKYKTLHVKLEISQFFKNYEKHWMAPLMGFPVRWFSAS</sequence>
<dbReference type="OrthoDB" id="10563795at2759"/>
<feature type="compositionally biased region" description="Polar residues" evidence="1">
    <location>
        <begin position="186"/>
        <end position="205"/>
    </location>
</feature>
<name>A0A2Z6R800_9GLOM</name>
<evidence type="ECO:0000313" key="2">
    <source>
        <dbReference type="EMBL" id="GBB88888.1"/>
    </source>
</evidence>
<organism evidence="2 4">
    <name type="scientific">Rhizophagus clarus</name>
    <dbReference type="NCBI Taxonomy" id="94130"/>
    <lineage>
        <taxon>Eukaryota</taxon>
        <taxon>Fungi</taxon>
        <taxon>Fungi incertae sedis</taxon>
        <taxon>Mucoromycota</taxon>
        <taxon>Glomeromycotina</taxon>
        <taxon>Glomeromycetes</taxon>
        <taxon>Glomerales</taxon>
        <taxon>Glomeraceae</taxon>
        <taxon>Rhizophagus</taxon>
    </lineage>
</organism>
<reference evidence="2 4" key="1">
    <citation type="submission" date="2017-11" db="EMBL/GenBank/DDBJ databases">
        <title>The genome of Rhizophagus clarus HR1 reveals common genetic basis of auxotrophy among arbuscular mycorrhizal fungi.</title>
        <authorList>
            <person name="Kobayashi Y."/>
        </authorList>
    </citation>
    <scope>NUCLEOTIDE SEQUENCE [LARGE SCALE GENOMIC DNA]</scope>
    <source>
        <strain evidence="2 4">HR1</strain>
    </source>
</reference>
<evidence type="ECO:0000313" key="4">
    <source>
        <dbReference type="Proteomes" id="UP000247702"/>
    </source>
</evidence>
<accession>A0A2Z6R800</accession>
<dbReference type="EMBL" id="BLAL01000297">
    <property type="protein sequence ID" value="GET01151.1"/>
    <property type="molecule type" value="Genomic_DNA"/>
</dbReference>
<dbReference type="AlphaFoldDB" id="A0A2Z6R800"/>
<comment type="caution">
    <text evidence="2">The sequence shown here is derived from an EMBL/GenBank/DDBJ whole genome shotgun (WGS) entry which is preliminary data.</text>
</comment>
<proteinExistence type="predicted"/>
<dbReference type="Proteomes" id="UP000247702">
    <property type="component" value="Unassembled WGS sequence"/>
</dbReference>
<protein>
    <submittedName>
        <fullName evidence="2">Uncharacterized protein</fullName>
    </submittedName>
</protein>
<evidence type="ECO:0000256" key="1">
    <source>
        <dbReference type="SAM" id="MobiDB-lite"/>
    </source>
</evidence>
<keyword evidence="4" id="KW-1185">Reference proteome</keyword>
<dbReference type="EMBL" id="BEXD01000613">
    <property type="protein sequence ID" value="GBB88888.1"/>
    <property type="molecule type" value="Genomic_DNA"/>
</dbReference>
<feature type="region of interest" description="Disordered" evidence="1">
    <location>
        <begin position="169"/>
        <end position="229"/>
    </location>
</feature>
<reference evidence="3" key="2">
    <citation type="submission" date="2019-10" db="EMBL/GenBank/DDBJ databases">
        <title>Conservation and host-specific expression of non-tandemly repeated heterogenous ribosome RNA gene in arbuscular mycorrhizal fungi.</title>
        <authorList>
            <person name="Maeda T."/>
            <person name="Kobayashi Y."/>
            <person name="Nakagawa T."/>
            <person name="Ezawa T."/>
            <person name="Yamaguchi K."/>
            <person name="Bino T."/>
            <person name="Nishimoto Y."/>
            <person name="Shigenobu S."/>
            <person name="Kawaguchi M."/>
        </authorList>
    </citation>
    <scope>NUCLEOTIDE SEQUENCE</scope>
    <source>
        <strain evidence="3">HR1</strain>
    </source>
</reference>
<dbReference type="Proteomes" id="UP000615446">
    <property type="component" value="Unassembled WGS sequence"/>
</dbReference>